<keyword evidence="7 19" id="KW-1133">Transmembrane helix</keyword>
<evidence type="ECO:0000256" key="3">
    <source>
        <dbReference type="ARBA" id="ARBA00022538"/>
    </source>
</evidence>
<keyword evidence="10 17" id="KW-0407">Ion channel</keyword>
<evidence type="ECO:0000256" key="13">
    <source>
        <dbReference type="ARBA" id="ARBA00061031"/>
    </source>
</evidence>
<evidence type="ECO:0000256" key="11">
    <source>
        <dbReference type="ARBA" id="ARBA00034430"/>
    </source>
</evidence>
<sequence length="533" mass="58895">MMGAARVKRRFSAVVDGPVEEEEVMRLAHSGADTPRAEESPTGSGTPTSPSPIHALNGKALPLQSNTNNARRQSAIGESVGGDSGGEGGMRAGELCSGKRSGRGRGRREEGCSSSEQGPLSSPPASRRRTRRSSRRPRQRFVGKDGRCNVTFVNISERGQRYLSDLFTTCVDIRWRWMLVIFTLSFLLSWLLFGFAFWLIASAHGDLSIQLTPSSGSILGSGEAGSGGQSDREAVVEEPCFLQVNSFMAAFLFSLETQTSIGYGFRSVTEECPLAVVAVVLQCIVGCIIDAFIIGAVMAKIAKPKKRNETLVFSETAVVALRDGKFCMMWRVGNLRKSHLVEAHVRAQLLKPRVTPEGEFLPLDNVDMNVGFDTGTDRIFLVSPITIVHEINDESPFFEMDKQTLENDTEMEVVVILEGMVEATAMTTQCRSSYVASEILWGHRFEPVLFERKDCYQVDYSFFHRTYEVPNTPSCSAKELAEQKYIESSRSSFCYENEVALQLVSPHDEQDQDPQGSSPPTCRQSPAEHLHYN</sequence>
<evidence type="ECO:0000256" key="1">
    <source>
        <dbReference type="ARBA" id="ARBA00004141"/>
    </source>
</evidence>
<proteinExistence type="inferred from homology"/>
<dbReference type="SUPFAM" id="SSF81296">
    <property type="entry name" value="E set domains"/>
    <property type="match status" value="1"/>
</dbReference>
<dbReference type="InterPro" id="IPR040445">
    <property type="entry name" value="Kir_TM"/>
</dbReference>
<dbReference type="Pfam" id="PF01007">
    <property type="entry name" value="IRK"/>
    <property type="match status" value="1"/>
</dbReference>
<dbReference type="GO" id="GO:0005242">
    <property type="term" value="F:inward rectifier potassium channel activity"/>
    <property type="evidence" value="ECO:0007669"/>
    <property type="project" value="InterPro"/>
</dbReference>
<evidence type="ECO:0000256" key="8">
    <source>
        <dbReference type="ARBA" id="ARBA00023065"/>
    </source>
</evidence>
<dbReference type="GO" id="GO:0034765">
    <property type="term" value="P:regulation of monoatomic ion transmembrane transport"/>
    <property type="evidence" value="ECO:0007669"/>
    <property type="project" value="TreeGrafter"/>
</dbReference>
<dbReference type="PANTHER" id="PTHR11767">
    <property type="entry name" value="INWARD RECTIFIER POTASSIUM CHANNEL"/>
    <property type="match status" value="1"/>
</dbReference>
<comment type="function">
    <text evidence="12">Inward rectifier potassium channels are characterized by a greater tendency to allow potassium to flow into the cell rather than out of it. Their voltage dependence is regulated by the concentration of extracellular potassium; as external potassium is raised, the voltage range of the channel opening shifts to more positive voltages.</text>
</comment>
<feature type="transmembrane region" description="Helical" evidence="19">
    <location>
        <begin position="274"/>
        <end position="299"/>
    </location>
</feature>
<dbReference type="FunFam" id="2.60.40.1400:FF:000001">
    <property type="entry name" value="G protein-activated inward rectifier potassium channel 2"/>
    <property type="match status" value="1"/>
</dbReference>
<evidence type="ECO:0000259" key="21">
    <source>
        <dbReference type="Pfam" id="PF17655"/>
    </source>
</evidence>
<comment type="catalytic activity">
    <reaction evidence="11">
        <text>K(+)(in) = K(+)(out)</text>
        <dbReference type="Rhea" id="RHEA:29463"/>
        <dbReference type="ChEBI" id="CHEBI:29103"/>
    </reaction>
</comment>
<evidence type="ECO:0000256" key="7">
    <source>
        <dbReference type="ARBA" id="ARBA00022989"/>
    </source>
</evidence>
<evidence type="ECO:0000256" key="16">
    <source>
        <dbReference type="ARBA" id="ARBA00081412"/>
    </source>
</evidence>
<dbReference type="Proteomes" id="UP000503349">
    <property type="component" value="Chromosome 7"/>
</dbReference>
<reference evidence="23" key="2">
    <citation type="submission" date="2019-02" db="EMBL/GenBank/DDBJ databases">
        <title>Opniocepnalus argus Var Kimnra genome.</title>
        <authorList>
            <person name="Zhou C."/>
            <person name="Xiao S."/>
        </authorList>
    </citation>
    <scope>NUCLEOTIDE SEQUENCE [LARGE SCALE GENOMIC DNA]</scope>
</reference>
<feature type="compositionally biased region" description="Basic residues" evidence="18">
    <location>
        <begin position="126"/>
        <end position="140"/>
    </location>
</feature>
<dbReference type="Pfam" id="PF17655">
    <property type="entry name" value="IRK_C"/>
    <property type="match status" value="1"/>
</dbReference>
<keyword evidence="8 17" id="KW-0406">Ion transport</keyword>
<dbReference type="GO" id="GO:1990573">
    <property type="term" value="P:potassium ion import across plasma membrane"/>
    <property type="evidence" value="ECO:0007669"/>
    <property type="project" value="TreeGrafter"/>
</dbReference>
<dbReference type="InterPro" id="IPR013518">
    <property type="entry name" value="K_chnl_inward-rec_Kir_cyto"/>
</dbReference>
<feature type="compositionally biased region" description="Polar residues" evidence="18">
    <location>
        <begin position="513"/>
        <end position="524"/>
    </location>
</feature>
<evidence type="ECO:0000256" key="6">
    <source>
        <dbReference type="ARBA" id="ARBA00022958"/>
    </source>
</evidence>
<evidence type="ECO:0000256" key="2">
    <source>
        <dbReference type="ARBA" id="ARBA00022448"/>
    </source>
</evidence>
<evidence type="ECO:0000259" key="20">
    <source>
        <dbReference type="Pfam" id="PF01007"/>
    </source>
</evidence>
<feature type="domain" description="Potassium channel inwardly rectifying transmembrane" evidence="20">
    <location>
        <begin position="142"/>
        <end position="304"/>
    </location>
</feature>
<dbReference type="InterPro" id="IPR041647">
    <property type="entry name" value="IRK_C"/>
</dbReference>
<evidence type="ECO:0000313" key="23">
    <source>
        <dbReference type="Proteomes" id="UP000503349"/>
    </source>
</evidence>
<dbReference type="GO" id="GO:0007399">
    <property type="term" value="P:nervous system development"/>
    <property type="evidence" value="ECO:0007669"/>
    <property type="project" value="UniProtKB-ARBA"/>
</dbReference>
<dbReference type="EMBL" id="CM015718">
    <property type="protein sequence ID" value="KAF3691997.1"/>
    <property type="molecule type" value="Genomic_DNA"/>
</dbReference>
<keyword evidence="4 17" id="KW-0812">Transmembrane</keyword>
<name>A0A6G1PP55_CHAAH</name>
<protein>
    <recommendedName>
        <fullName evidence="14">ATP-sensitive inward rectifier potassium channel 14</fullName>
    </recommendedName>
    <alternativeName>
        <fullName evidence="16">Inward rectifier K(+) channel Kir2.4</fullName>
    </alternativeName>
    <alternativeName>
        <fullName evidence="15">Potassium channel, inwardly rectifying subfamily J member 14</fullName>
    </alternativeName>
</protein>
<evidence type="ECO:0000256" key="9">
    <source>
        <dbReference type="ARBA" id="ARBA00023136"/>
    </source>
</evidence>
<gene>
    <name evidence="22" type="ORF">EXN66_Car007672</name>
</gene>
<dbReference type="Gene3D" id="1.10.287.70">
    <property type="match status" value="1"/>
</dbReference>
<keyword evidence="5 17" id="KW-0851">Voltage-gated channel</keyword>
<evidence type="ECO:0000256" key="10">
    <source>
        <dbReference type="ARBA" id="ARBA00023303"/>
    </source>
</evidence>
<accession>A0A6G1PP55</accession>
<organism evidence="22 23">
    <name type="scientific">Channa argus</name>
    <name type="common">Northern snakehead</name>
    <name type="synonym">Ophicephalus argus</name>
    <dbReference type="NCBI Taxonomy" id="215402"/>
    <lineage>
        <taxon>Eukaryota</taxon>
        <taxon>Metazoa</taxon>
        <taxon>Chordata</taxon>
        <taxon>Craniata</taxon>
        <taxon>Vertebrata</taxon>
        <taxon>Euteleostomi</taxon>
        <taxon>Actinopterygii</taxon>
        <taxon>Neopterygii</taxon>
        <taxon>Teleostei</taxon>
        <taxon>Neoteleostei</taxon>
        <taxon>Acanthomorphata</taxon>
        <taxon>Anabantaria</taxon>
        <taxon>Anabantiformes</taxon>
        <taxon>Channoidei</taxon>
        <taxon>Channidae</taxon>
        <taxon>Channa</taxon>
    </lineage>
</organism>
<dbReference type="Gene3D" id="2.60.40.1400">
    <property type="entry name" value="G protein-activated inward rectifier potassium channel 1"/>
    <property type="match status" value="1"/>
</dbReference>
<feature type="compositionally biased region" description="Gly residues" evidence="18">
    <location>
        <begin position="79"/>
        <end position="91"/>
    </location>
</feature>
<feature type="transmembrane region" description="Helical" evidence="19">
    <location>
        <begin position="177"/>
        <end position="201"/>
    </location>
</feature>
<evidence type="ECO:0000256" key="14">
    <source>
        <dbReference type="ARBA" id="ARBA00067113"/>
    </source>
</evidence>
<evidence type="ECO:0000256" key="5">
    <source>
        <dbReference type="ARBA" id="ARBA00022882"/>
    </source>
</evidence>
<reference evidence="22 23" key="1">
    <citation type="submission" date="2019-02" db="EMBL/GenBank/DDBJ databases">
        <title>Opniocepnalus argus genome.</title>
        <authorList>
            <person name="Zhou C."/>
            <person name="Xiao S."/>
        </authorList>
    </citation>
    <scope>NUCLEOTIDE SEQUENCE [LARGE SCALE GENOMIC DNA]</scope>
    <source>
        <strain evidence="22">OARG1902GOOAL</strain>
        <tissue evidence="22">Muscle</tissue>
    </source>
</reference>
<dbReference type="PANTHER" id="PTHR11767:SF40">
    <property type="entry name" value="ATP-SENSITIVE INWARD RECTIFIER POTASSIUM CHANNEL 14"/>
    <property type="match status" value="1"/>
</dbReference>
<evidence type="ECO:0000256" key="15">
    <source>
        <dbReference type="ARBA" id="ARBA00080036"/>
    </source>
</evidence>
<dbReference type="GO" id="GO:0034702">
    <property type="term" value="C:monoatomic ion channel complex"/>
    <property type="evidence" value="ECO:0007669"/>
    <property type="project" value="UniProtKB-KW"/>
</dbReference>
<dbReference type="GO" id="GO:0005886">
    <property type="term" value="C:plasma membrane"/>
    <property type="evidence" value="ECO:0007669"/>
    <property type="project" value="TreeGrafter"/>
</dbReference>
<feature type="compositionally biased region" description="Low complexity" evidence="18">
    <location>
        <begin position="40"/>
        <end position="52"/>
    </location>
</feature>
<evidence type="ECO:0000256" key="19">
    <source>
        <dbReference type="SAM" id="Phobius"/>
    </source>
</evidence>
<keyword evidence="6 17" id="KW-0630">Potassium</keyword>
<keyword evidence="23" id="KW-1185">Reference proteome</keyword>
<dbReference type="InterPro" id="IPR014756">
    <property type="entry name" value="Ig_E-set"/>
</dbReference>
<evidence type="ECO:0000313" key="22">
    <source>
        <dbReference type="EMBL" id="KAF3691997.1"/>
    </source>
</evidence>
<keyword evidence="2 17" id="KW-0813">Transport</keyword>
<dbReference type="InterPro" id="IPR016449">
    <property type="entry name" value="K_chnl_inward-rec_Kir"/>
</dbReference>
<keyword evidence="3 17" id="KW-0633">Potassium transport</keyword>
<evidence type="ECO:0000256" key="12">
    <source>
        <dbReference type="ARBA" id="ARBA00054205"/>
    </source>
</evidence>
<feature type="compositionally biased region" description="Basic residues" evidence="18">
    <location>
        <begin position="1"/>
        <end position="11"/>
    </location>
</feature>
<feature type="region of interest" description="Disordered" evidence="18">
    <location>
        <begin position="504"/>
        <end position="533"/>
    </location>
</feature>
<comment type="similarity">
    <text evidence="13">Belongs to the inward rectifier-type potassium channel (TC 1.A.2.1) family. KCNJ14 subfamily.</text>
</comment>
<evidence type="ECO:0000256" key="17">
    <source>
        <dbReference type="RuleBase" id="RU003822"/>
    </source>
</evidence>
<dbReference type="OrthoDB" id="273257at2759"/>
<dbReference type="SUPFAM" id="SSF81324">
    <property type="entry name" value="Voltage-gated potassium channels"/>
    <property type="match status" value="1"/>
</dbReference>
<dbReference type="AlphaFoldDB" id="A0A6G1PP55"/>
<dbReference type="PRINTS" id="PR01320">
    <property type="entry name" value="KIRCHANNEL"/>
</dbReference>
<evidence type="ECO:0000256" key="18">
    <source>
        <dbReference type="SAM" id="MobiDB-lite"/>
    </source>
</evidence>
<keyword evidence="9 19" id="KW-0472">Membrane</keyword>
<feature type="domain" description="Inward rectifier potassium channel C-terminal" evidence="21">
    <location>
        <begin position="311"/>
        <end position="484"/>
    </location>
</feature>
<comment type="subcellular location">
    <subcellularLocation>
        <location evidence="1 17">Membrane</location>
        <topology evidence="1 17">Multi-pass membrane protein</topology>
    </subcellularLocation>
</comment>
<feature type="region of interest" description="Disordered" evidence="18">
    <location>
        <begin position="1"/>
        <end position="63"/>
    </location>
</feature>
<dbReference type="FunFam" id="1.10.287.70:FF:000063">
    <property type="entry name" value="ATP-sensitive inward rectifier potassium channel 14"/>
    <property type="match status" value="1"/>
</dbReference>
<evidence type="ECO:0000256" key="4">
    <source>
        <dbReference type="ARBA" id="ARBA00022692"/>
    </source>
</evidence>
<feature type="region of interest" description="Disordered" evidence="18">
    <location>
        <begin position="76"/>
        <end position="140"/>
    </location>
</feature>